<proteinExistence type="inferred from homology"/>
<comment type="caution">
    <text evidence="9">The sequence shown here is derived from an EMBL/GenBank/DDBJ whole genome shotgun (WGS) entry which is preliminary data.</text>
</comment>
<feature type="repeat" description="TPR" evidence="6">
    <location>
        <begin position="163"/>
        <end position="196"/>
    </location>
</feature>
<dbReference type="SUPFAM" id="SSF46894">
    <property type="entry name" value="C-terminal effector domain of the bipartite response regulators"/>
    <property type="match status" value="1"/>
</dbReference>
<keyword evidence="3" id="KW-0677">Repeat</keyword>
<evidence type="ECO:0000256" key="6">
    <source>
        <dbReference type="PROSITE-ProRule" id="PRU00339"/>
    </source>
</evidence>
<dbReference type="PANTHER" id="PTHR46630">
    <property type="entry name" value="TETRATRICOPEPTIDE REPEAT PROTEIN 29"/>
    <property type="match status" value="1"/>
</dbReference>
<dbReference type="AlphaFoldDB" id="A0A2S7WR82"/>
<evidence type="ECO:0000256" key="3">
    <source>
        <dbReference type="ARBA" id="ARBA00022737"/>
    </source>
</evidence>
<dbReference type="SUPFAM" id="SSF48452">
    <property type="entry name" value="TPR-like"/>
    <property type="match status" value="2"/>
</dbReference>
<dbReference type="Gene3D" id="1.25.40.10">
    <property type="entry name" value="Tetratricopeptide repeat domain"/>
    <property type="match status" value="1"/>
</dbReference>
<dbReference type="InterPro" id="IPR051476">
    <property type="entry name" value="Bac_ResReg_Asp_Phosphatase"/>
</dbReference>
<dbReference type="Pfam" id="PF13424">
    <property type="entry name" value="TPR_12"/>
    <property type="match status" value="2"/>
</dbReference>
<feature type="repeat" description="TPR" evidence="6">
    <location>
        <begin position="243"/>
        <end position="276"/>
    </location>
</feature>
<evidence type="ECO:0000256" key="2">
    <source>
        <dbReference type="ARBA" id="ARBA00022490"/>
    </source>
</evidence>
<keyword evidence="7" id="KW-0812">Transmembrane</keyword>
<dbReference type="PROSITE" id="PS50005">
    <property type="entry name" value="TPR"/>
    <property type="match status" value="2"/>
</dbReference>
<keyword evidence="2" id="KW-0963">Cytoplasm</keyword>
<feature type="chain" id="PRO_5015634031" evidence="8">
    <location>
        <begin position="25"/>
        <end position="543"/>
    </location>
</feature>
<evidence type="ECO:0000256" key="7">
    <source>
        <dbReference type="SAM" id="Phobius"/>
    </source>
</evidence>
<protein>
    <submittedName>
        <fullName evidence="9">Uncharacterized protein</fullName>
    </submittedName>
</protein>
<keyword evidence="7" id="KW-1133">Transmembrane helix</keyword>
<dbReference type="EMBL" id="MSCN01000001">
    <property type="protein sequence ID" value="PQJ80123.1"/>
    <property type="molecule type" value="Genomic_DNA"/>
</dbReference>
<dbReference type="RefSeq" id="WP_105016719.1">
    <property type="nucleotide sequence ID" value="NZ_MSCN01000001.1"/>
</dbReference>
<dbReference type="GO" id="GO:0006355">
    <property type="term" value="P:regulation of DNA-templated transcription"/>
    <property type="evidence" value="ECO:0007669"/>
    <property type="project" value="InterPro"/>
</dbReference>
<reference evidence="9 10" key="1">
    <citation type="submission" date="2016-12" db="EMBL/GenBank/DDBJ databases">
        <title>Trade-off between light-utilization and light-protection in marine flavobacteria.</title>
        <authorList>
            <person name="Kumagai Y."/>
            <person name="Yoshizawa S."/>
            <person name="Kogure K."/>
            <person name="Iwasaki W."/>
        </authorList>
    </citation>
    <scope>NUCLEOTIDE SEQUENCE [LARGE SCALE GENOMIC DNA]</scope>
    <source>
        <strain evidence="9 10">NBRC 108759</strain>
    </source>
</reference>
<dbReference type="SMART" id="SM00028">
    <property type="entry name" value="TPR"/>
    <property type="match status" value="5"/>
</dbReference>
<dbReference type="PANTHER" id="PTHR46630:SF1">
    <property type="entry name" value="TETRATRICOPEPTIDE REPEAT PROTEIN 29"/>
    <property type="match status" value="1"/>
</dbReference>
<evidence type="ECO:0000256" key="8">
    <source>
        <dbReference type="SAM" id="SignalP"/>
    </source>
</evidence>
<evidence type="ECO:0000313" key="10">
    <source>
        <dbReference type="Proteomes" id="UP000238882"/>
    </source>
</evidence>
<name>A0A2S7WR82_9FLAO</name>
<dbReference type="OrthoDB" id="614964at2"/>
<comment type="subcellular location">
    <subcellularLocation>
        <location evidence="1">Cytoplasm</location>
    </subcellularLocation>
</comment>
<comment type="similarity">
    <text evidence="5">Belongs to the Rap family.</text>
</comment>
<dbReference type="Proteomes" id="UP000238882">
    <property type="component" value="Unassembled WGS sequence"/>
</dbReference>
<dbReference type="InterPro" id="IPR011990">
    <property type="entry name" value="TPR-like_helical_dom_sf"/>
</dbReference>
<accession>A0A2S7WR82</accession>
<dbReference type="InterPro" id="IPR019734">
    <property type="entry name" value="TPR_rpt"/>
</dbReference>
<dbReference type="GO" id="GO:0003677">
    <property type="term" value="F:DNA binding"/>
    <property type="evidence" value="ECO:0007669"/>
    <property type="project" value="InterPro"/>
</dbReference>
<keyword evidence="8" id="KW-0732">Signal</keyword>
<dbReference type="InterPro" id="IPR016032">
    <property type="entry name" value="Sig_transdc_resp-reg_C-effctor"/>
</dbReference>
<gene>
    <name evidence="9" type="ORF">BTO18_13475</name>
</gene>
<evidence type="ECO:0000256" key="1">
    <source>
        <dbReference type="ARBA" id="ARBA00004496"/>
    </source>
</evidence>
<keyword evidence="4 6" id="KW-0802">TPR repeat</keyword>
<evidence type="ECO:0000256" key="4">
    <source>
        <dbReference type="ARBA" id="ARBA00022803"/>
    </source>
</evidence>
<feature type="signal peptide" evidence="8">
    <location>
        <begin position="1"/>
        <end position="24"/>
    </location>
</feature>
<organism evidence="9 10">
    <name type="scientific">Polaribacter porphyrae</name>
    <dbReference type="NCBI Taxonomy" id="1137780"/>
    <lineage>
        <taxon>Bacteria</taxon>
        <taxon>Pseudomonadati</taxon>
        <taxon>Bacteroidota</taxon>
        <taxon>Flavobacteriia</taxon>
        <taxon>Flavobacteriales</taxon>
        <taxon>Flavobacteriaceae</taxon>
    </lineage>
</organism>
<sequence>MLQFFKLNKFVLLIFLLLTSSFHAQNEIDSLKSLLPKSKGIQKIDVLNSLASYLLTVKPNESKELLNQSSILSKSLQYPKGDVNRMLVYATYYSKKNKLHKTDSLLKMAIKISEKNNFQKELANIQLAYGVMKLREGRYAEAIEIHFEGLSYAKKLDNKDLIINHIQNIGLIKQRMGELKEANKYFIEALQIAKQNKLAYRSGQIYLNLGVLEYKKNNLGLSIDFNKKAYNILQSTGDLTETARALNNLGFAYNLIGKSDKAISYYNKSLKLRMISGDSLGQARVLLNQSKIFKKKNQLQEAIGLANQSIEILKNLDNLIILKDAYTLVYKLYEEVKLYDKALISYRNYVAIKDTLNFRANVNKIKELTSKYEFSELKKRNQLNRQKLKKRNQDLIIALLILILITFVFLINRYQFKKKLKISQNELKKALNNDTADSKKNMNEIIENLKNVIIDKKDWLSFIFYFDILYPNFFKNLSNNYKDLNFTINEQRLISLIKIKLTTKEIASILSISPASVLKSKTRLKDKLDFDSIKTMDKFIRNL</sequence>
<feature type="transmembrane region" description="Helical" evidence="7">
    <location>
        <begin position="395"/>
        <end position="414"/>
    </location>
</feature>
<evidence type="ECO:0000313" key="9">
    <source>
        <dbReference type="EMBL" id="PQJ80123.1"/>
    </source>
</evidence>
<keyword evidence="10" id="KW-1185">Reference proteome</keyword>
<evidence type="ECO:0000256" key="5">
    <source>
        <dbReference type="ARBA" id="ARBA00038253"/>
    </source>
</evidence>
<dbReference type="GO" id="GO:0005737">
    <property type="term" value="C:cytoplasm"/>
    <property type="evidence" value="ECO:0007669"/>
    <property type="project" value="UniProtKB-SubCell"/>
</dbReference>
<keyword evidence="7" id="KW-0472">Membrane</keyword>